<protein>
    <recommendedName>
        <fullName evidence="3 7">S-formylglutathione hydrolase</fullName>
        <ecNumber evidence="2 7">3.1.2.12</ecNumber>
    </recommendedName>
</protein>
<dbReference type="GO" id="GO:0018738">
    <property type="term" value="F:S-formylglutathione hydrolase activity"/>
    <property type="evidence" value="ECO:0007669"/>
    <property type="project" value="UniProtKB-EC"/>
</dbReference>
<evidence type="ECO:0000256" key="4">
    <source>
        <dbReference type="ARBA" id="ARBA00022487"/>
    </source>
</evidence>
<evidence type="ECO:0000256" key="6">
    <source>
        <dbReference type="PIRSR" id="PIRSR614186-1"/>
    </source>
</evidence>
<accession>A0A4P9ZZY7</accession>
<evidence type="ECO:0000313" key="9">
    <source>
        <dbReference type="Proteomes" id="UP000268162"/>
    </source>
</evidence>
<gene>
    <name evidence="8" type="ORF">BJ085DRAFT_18979</name>
</gene>
<name>A0A4P9ZZY7_9FUNG</name>
<evidence type="ECO:0000313" key="8">
    <source>
        <dbReference type="EMBL" id="RKP39366.1"/>
    </source>
</evidence>
<comment type="catalytic activity">
    <reaction evidence="7">
        <text>S-formylglutathione + H2O = formate + glutathione + H(+)</text>
        <dbReference type="Rhea" id="RHEA:14961"/>
        <dbReference type="ChEBI" id="CHEBI:15377"/>
        <dbReference type="ChEBI" id="CHEBI:15378"/>
        <dbReference type="ChEBI" id="CHEBI:15740"/>
        <dbReference type="ChEBI" id="CHEBI:57688"/>
        <dbReference type="ChEBI" id="CHEBI:57925"/>
        <dbReference type="EC" id="3.1.2.12"/>
    </reaction>
</comment>
<dbReference type="InterPro" id="IPR000801">
    <property type="entry name" value="Esterase-like"/>
</dbReference>
<keyword evidence="4 7" id="KW-0719">Serine esterase</keyword>
<dbReference type="PANTHER" id="PTHR10061">
    <property type="entry name" value="S-FORMYLGLUTATHIONE HYDROLASE"/>
    <property type="match status" value="1"/>
</dbReference>
<evidence type="ECO:0000256" key="5">
    <source>
        <dbReference type="ARBA" id="ARBA00022801"/>
    </source>
</evidence>
<feature type="active site" description="Charge relay system" evidence="6">
    <location>
        <position position="149"/>
    </location>
</feature>
<keyword evidence="7" id="KW-0963">Cytoplasm</keyword>
<organism evidence="8 9">
    <name type="scientific">Dimargaris cristalligena</name>
    <dbReference type="NCBI Taxonomy" id="215637"/>
    <lineage>
        <taxon>Eukaryota</taxon>
        <taxon>Fungi</taxon>
        <taxon>Fungi incertae sedis</taxon>
        <taxon>Zoopagomycota</taxon>
        <taxon>Kickxellomycotina</taxon>
        <taxon>Dimargaritomycetes</taxon>
        <taxon>Dimargaritales</taxon>
        <taxon>Dimargaritaceae</taxon>
        <taxon>Dimargaris</taxon>
    </lineage>
</organism>
<feature type="active site" description="Charge relay system" evidence="6">
    <location>
        <position position="265"/>
    </location>
</feature>
<dbReference type="NCBIfam" id="TIGR02821">
    <property type="entry name" value="fghA_ester_D"/>
    <property type="match status" value="1"/>
</dbReference>
<dbReference type="InterPro" id="IPR014186">
    <property type="entry name" value="S-formylglutathione_hydrol"/>
</dbReference>
<comment type="function">
    <text evidence="7">Serine hydrolase involved in the detoxification of formaldehyde.</text>
</comment>
<feature type="active site" description="Charge relay system" evidence="6">
    <location>
        <position position="227"/>
    </location>
</feature>
<dbReference type="InterPro" id="IPR029058">
    <property type="entry name" value="AB_hydrolase_fold"/>
</dbReference>
<dbReference type="FunFam" id="3.40.50.1820:FF:000334">
    <property type="entry name" value="S-formylglutathione hydrolase"/>
    <property type="match status" value="1"/>
</dbReference>
<dbReference type="GO" id="GO:0052689">
    <property type="term" value="F:carboxylic ester hydrolase activity"/>
    <property type="evidence" value="ECO:0007669"/>
    <property type="project" value="UniProtKB-KW"/>
</dbReference>
<dbReference type="PANTHER" id="PTHR10061:SF0">
    <property type="entry name" value="S-FORMYLGLUTATHIONE HYDROLASE"/>
    <property type="match status" value="1"/>
</dbReference>
<dbReference type="AlphaFoldDB" id="A0A4P9ZZY7"/>
<reference evidence="9" key="1">
    <citation type="journal article" date="2018" name="Nat. Microbiol.">
        <title>Leveraging single-cell genomics to expand the fungal tree of life.</title>
        <authorList>
            <person name="Ahrendt S.R."/>
            <person name="Quandt C.A."/>
            <person name="Ciobanu D."/>
            <person name="Clum A."/>
            <person name="Salamov A."/>
            <person name="Andreopoulos B."/>
            <person name="Cheng J.F."/>
            <person name="Woyke T."/>
            <person name="Pelin A."/>
            <person name="Henrissat B."/>
            <person name="Reynolds N.K."/>
            <person name="Benny G.L."/>
            <person name="Smith M.E."/>
            <person name="James T.Y."/>
            <person name="Grigoriev I.V."/>
        </authorList>
    </citation>
    <scope>NUCLEOTIDE SEQUENCE [LARGE SCALE GENOMIC DNA]</scope>
    <source>
        <strain evidence="9">RSA 468</strain>
    </source>
</reference>
<dbReference type="STRING" id="215637.A0A4P9ZZY7"/>
<dbReference type="SUPFAM" id="SSF53474">
    <property type="entry name" value="alpha/beta-Hydrolases"/>
    <property type="match status" value="1"/>
</dbReference>
<keyword evidence="9" id="KW-1185">Reference proteome</keyword>
<dbReference type="GO" id="GO:0046294">
    <property type="term" value="P:formaldehyde catabolic process"/>
    <property type="evidence" value="ECO:0007669"/>
    <property type="project" value="InterPro"/>
</dbReference>
<comment type="similarity">
    <text evidence="1 7">Belongs to the esterase D family.</text>
</comment>
<evidence type="ECO:0000256" key="2">
    <source>
        <dbReference type="ARBA" id="ARBA00012479"/>
    </source>
</evidence>
<dbReference type="Proteomes" id="UP000268162">
    <property type="component" value="Unassembled WGS sequence"/>
</dbReference>
<dbReference type="EMBL" id="ML002276">
    <property type="protein sequence ID" value="RKP39366.1"/>
    <property type="molecule type" value="Genomic_DNA"/>
</dbReference>
<dbReference type="Pfam" id="PF00756">
    <property type="entry name" value="Esterase"/>
    <property type="match status" value="1"/>
</dbReference>
<proteinExistence type="inferred from homology"/>
<dbReference type="GO" id="GO:0005829">
    <property type="term" value="C:cytosol"/>
    <property type="evidence" value="ECO:0007669"/>
    <property type="project" value="TreeGrafter"/>
</dbReference>
<keyword evidence="5 7" id="KW-0378">Hydrolase</keyword>
<evidence type="ECO:0000256" key="3">
    <source>
        <dbReference type="ARBA" id="ARBA00016774"/>
    </source>
</evidence>
<sequence length="290" mass="32470">MPAKLEIVSQNRCFEGSVIKYEHQSEVLKCTMRFNVYLPDSKEPLPVLYFLSGLTCTEDNFIQKAGALRYLSDKKIALVCPDTSPRGVTITGQDDAWDFGSGAGFYVDATEAPWSAHYQMYSYVIRELPGLIHAHLAVDPDRASIMGHSMGGHGALISALKNPGRYRSVSVLAAICHPTQCPWGIKAFSGYLGATNRSCWEAYDATELARSYRGPQLPILLDQGDQDVFLKQKQLLPQHFLLAAENGPGRQQLAIENRMRPGFDHSYFYIQTFIEDHIQFHARHLLEASD</sequence>
<dbReference type="Gene3D" id="3.40.50.1820">
    <property type="entry name" value="alpha/beta hydrolase"/>
    <property type="match status" value="1"/>
</dbReference>
<evidence type="ECO:0000256" key="7">
    <source>
        <dbReference type="RuleBase" id="RU363068"/>
    </source>
</evidence>
<comment type="subcellular location">
    <subcellularLocation>
        <location evidence="7">Cytoplasm</location>
    </subcellularLocation>
</comment>
<evidence type="ECO:0000256" key="1">
    <source>
        <dbReference type="ARBA" id="ARBA00005622"/>
    </source>
</evidence>
<dbReference type="EC" id="3.1.2.12" evidence="2 7"/>